<gene>
    <name evidence="9" type="ORF">FYJ51_02165</name>
</gene>
<dbReference type="Gene3D" id="3.40.630.10">
    <property type="entry name" value="Zn peptidases"/>
    <property type="match status" value="1"/>
</dbReference>
<dbReference type="SUPFAM" id="SSF101821">
    <property type="entry name" value="Aminopeptidase/glucanase lid domain"/>
    <property type="match status" value="1"/>
</dbReference>
<dbReference type="Pfam" id="PF05343">
    <property type="entry name" value="Peptidase_M42"/>
    <property type="match status" value="1"/>
</dbReference>
<evidence type="ECO:0000313" key="10">
    <source>
        <dbReference type="Proteomes" id="UP000461880"/>
    </source>
</evidence>
<dbReference type="Gene3D" id="2.40.30.40">
    <property type="entry name" value="Peptidase M42, domain 2"/>
    <property type="match status" value="1"/>
</dbReference>
<dbReference type="AlphaFoldDB" id="A0A7X2TEJ3"/>
<evidence type="ECO:0000256" key="7">
    <source>
        <dbReference type="PIRSR" id="PIRSR001123-1"/>
    </source>
</evidence>
<feature type="binding site" evidence="8">
    <location>
        <position position="318"/>
    </location>
    <ligand>
        <name>Zn(2+)</name>
        <dbReference type="ChEBI" id="CHEBI:29105"/>
        <label>2</label>
    </ligand>
</feature>
<keyword evidence="5" id="KW-0378">Hydrolase</keyword>
<evidence type="ECO:0000256" key="8">
    <source>
        <dbReference type="PIRSR" id="PIRSR001123-2"/>
    </source>
</evidence>
<dbReference type="EMBL" id="VUMN01000003">
    <property type="protein sequence ID" value="MSS57709.1"/>
    <property type="molecule type" value="Genomic_DNA"/>
</dbReference>
<dbReference type="PANTHER" id="PTHR32481">
    <property type="entry name" value="AMINOPEPTIDASE"/>
    <property type="match status" value="1"/>
</dbReference>
<evidence type="ECO:0000256" key="2">
    <source>
        <dbReference type="ARBA" id="ARBA00022438"/>
    </source>
</evidence>
<keyword evidence="4 8" id="KW-0479">Metal-binding</keyword>
<evidence type="ECO:0000256" key="4">
    <source>
        <dbReference type="ARBA" id="ARBA00022723"/>
    </source>
</evidence>
<dbReference type="GO" id="GO:0006508">
    <property type="term" value="P:proteolysis"/>
    <property type="evidence" value="ECO:0007669"/>
    <property type="project" value="UniProtKB-KW"/>
</dbReference>
<feature type="binding site" evidence="8">
    <location>
        <position position="233"/>
    </location>
    <ligand>
        <name>Zn(2+)</name>
        <dbReference type="ChEBI" id="CHEBI:29105"/>
        <label>1</label>
    </ligand>
</feature>
<proteinExistence type="inferred from homology"/>
<feature type="binding site" evidence="8">
    <location>
        <position position="178"/>
    </location>
    <ligand>
        <name>Zn(2+)</name>
        <dbReference type="ChEBI" id="CHEBI:29105"/>
        <label>2</label>
    </ligand>
</feature>
<protein>
    <submittedName>
        <fullName evidence="9">M42 family metallopeptidase</fullName>
    </submittedName>
</protein>
<name>A0A7X2TEJ3_9FIRM</name>
<feature type="binding site" evidence="8">
    <location>
        <position position="211"/>
    </location>
    <ligand>
        <name>Zn(2+)</name>
        <dbReference type="ChEBI" id="CHEBI:29105"/>
        <label>2</label>
    </ligand>
</feature>
<organism evidence="9 10">
    <name type="scientific">Stecheria intestinalis</name>
    <dbReference type="NCBI Taxonomy" id="2606630"/>
    <lineage>
        <taxon>Bacteria</taxon>
        <taxon>Bacillati</taxon>
        <taxon>Bacillota</taxon>
        <taxon>Erysipelotrichia</taxon>
        <taxon>Erysipelotrichales</taxon>
        <taxon>Erysipelotrichaceae</taxon>
        <taxon>Stecheria</taxon>
    </lineage>
</organism>
<dbReference type="InterPro" id="IPR008007">
    <property type="entry name" value="Peptidase_M42"/>
</dbReference>
<dbReference type="RefSeq" id="WP_154502732.1">
    <property type="nucleotide sequence ID" value="NZ_JAQXPC010000087.1"/>
</dbReference>
<keyword evidence="2" id="KW-0031">Aminopeptidase</keyword>
<dbReference type="PANTHER" id="PTHR32481:SF0">
    <property type="entry name" value="AMINOPEPTIDASE YPDE-RELATED"/>
    <property type="match status" value="1"/>
</dbReference>
<dbReference type="SUPFAM" id="SSF53187">
    <property type="entry name" value="Zn-dependent exopeptidases"/>
    <property type="match status" value="1"/>
</dbReference>
<evidence type="ECO:0000313" key="9">
    <source>
        <dbReference type="EMBL" id="MSS57709.1"/>
    </source>
</evidence>
<dbReference type="PIRSF" id="PIRSF001123">
    <property type="entry name" value="PepA_GA"/>
    <property type="match status" value="1"/>
</dbReference>
<reference evidence="9 10" key="1">
    <citation type="submission" date="2019-08" db="EMBL/GenBank/DDBJ databases">
        <title>In-depth cultivation of the pig gut microbiome towards novel bacterial diversity and tailored functional studies.</title>
        <authorList>
            <person name="Wylensek D."/>
            <person name="Hitch T.C.A."/>
            <person name="Clavel T."/>
        </authorList>
    </citation>
    <scope>NUCLEOTIDE SEQUENCE [LARGE SCALE GENOMIC DNA]</scope>
    <source>
        <strain evidence="9 10">Oil+RF-744-GAM-WT-6</strain>
    </source>
</reference>
<dbReference type="GO" id="GO:0046872">
    <property type="term" value="F:metal ion binding"/>
    <property type="evidence" value="ECO:0007669"/>
    <property type="project" value="UniProtKB-UniRule"/>
</dbReference>
<comment type="caution">
    <text evidence="9">The sequence shown here is derived from an EMBL/GenBank/DDBJ whole genome shotgun (WGS) entry which is preliminary data.</text>
</comment>
<feature type="binding site" evidence="8">
    <location>
        <position position="178"/>
    </location>
    <ligand>
        <name>Zn(2+)</name>
        <dbReference type="ChEBI" id="CHEBI:29105"/>
        <label>1</label>
    </ligand>
</feature>
<dbReference type="InterPro" id="IPR023367">
    <property type="entry name" value="Peptidase_M42_dom2"/>
</dbReference>
<evidence type="ECO:0000256" key="6">
    <source>
        <dbReference type="PIRNR" id="PIRNR001123"/>
    </source>
</evidence>
<evidence type="ECO:0000256" key="5">
    <source>
        <dbReference type="ARBA" id="ARBA00022801"/>
    </source>
</evidence>
<comment type="similarity">
    <text evidence="1 6">Belongs to the peptidase M42 family.</text>
</comment>
<evidence type="ECO:0000256" key="3">
    <source>
        <dbReference type="ARBA" id="ARBA00022670"/>
    </source>
</evidence>
<evidence type="ECO:0000256" key="1">
    <source>
        <dbReference type="ARBA" id="ARBA00006272"/>
    </source>
</evidence>
<keyword evidence="10" id="KW-1185">Reference proteome</keyword>
<dbReference type="GO" id="GO:0004177">
    <property type="term" value="F:aminopeptidase activity"/>
    <property type="evidence" value="ECO:0007669"/>
    <property type="project" value="UniProtKB-UniRule"/>
</dbReference>
<keyword evidence="3" id="KW-0645">Protease</keyword>
<comment type="cofactor">
    <cofactor evidence="8">
        <name>a divalent metal cation</name>
        <dbReference type="ChEBI" id="CHEBI:60240"/>
    </cofactor>
    <text evidence="8">Binds 2 divalent metal cations per subunit.</text>
</comment>
<feature type="binding site" evidence="8">
    <location>
        <position position="63"/>
    </location>
    <ligand>
        <name>Zn(2+)</name>
        <dbReference type="ChEBI" id="CHEBI:29105"/>
        <label>1</label>
    </ligand>
</feature>
<dbReference type="InterPro" id="IPR051464">
    <property type="entry name" value="Peptidase_M42_aminopept"/>
</dbReference>
<dbReference type="Proteomes" id="UP000461880">
    <property type="component" value="Unassembled WGS sequence"/>
</dbReference>
<accession>A0A7X2TEJ3</accession>
<feature type="active site" description="Proton acceptor" evidence="7">
    <location>
        <position position="210"/>
    </location>
</feature>
<sequence>MEEIERIIALSNAFGPSGFEDEVSDLVKDELSWLEPEEDHMRNVRAVLNPDYSGKPKVMLDSHLDEVGVIVQAVKPDGTMKFLKIGGISDSSFPSSRFRLRNRDGKDYAAIVAAKPPHFMTAAERLQPVSFDQMVLDAGTCSREETERMGLGIASPGVPDVTCTYDEGRQLFEGKAFDCRIGVAAEIQTLAELQGKDLPCVVQGAFSVQEEVGERGVYANYKALKPDVMIAFEGCPADDTFQEPYLVQAALRKGPMLRHFDVSMITNPHFQKLALDLAVEEGIPVQESVRSGGGTDGGRIYPEGVPSIVIGIPVRYIHSGNCWCTYQDYRAAVDLAVTLVSHLDQNTVDSL</sequence>